<name>A0A6P4HL89_DROKI</name>
<dbReference type="InterPro" id="IPR002557">
    <property type="entry name" value="Chitin-bd_dom"/>
</dbReference>
<evidence type="ECO:0000256" key="5">
    <source>
        <dbReference type="ARBA" id="ARBA00023180"/>
    </source>
</evidence>
<keyword evidence="5" id="KW-0325">Glycoprotein</keyword>
<evidence type="ECO:0000313" key="8">
    <source>
        <dbReference type="Proteomes" id="UP001652661"/>
    </source>
</evidence>
<dbReference type="SMART" id="SM00494">
    <property type="entry name" value="ChtBD2"/>
    <property type="match status" value="4"/>
</dbReference>
<evidence type="ECO:0000256" key="1">
    <source>
        <dbReference type="ARBA" id="ARBA00022669"/>
    </source>
</evidence>
<feature type="chain" id="PRO_5027931528" evidence="6">
    <location>
        <begin position="24"/>
        <end position="270"/>
    </location>
</feature>
<evidence type="ECO:0000256" key="3">
    <source>
        <dbReference type="ARBA" id="ARBA00022737"/>
    </source>
</evidence>
<evidence type="ECO:0000259" key="7">
    <source>
        <dbReference type="PROSITE" id="PS50940"/>
    </source>
</evidence>
<dbReference type="Proteomes" id="UP001652661">
    <property type="component" value="Chromosome 3L"/>
</dbReference>
<feature type="domain" description="Chitin-binding type-2" evidence="7">
    <location>
        <begin position="137"/>
        <end position="197"/>
    </location>
</feature>
<dbReference type="RefSeq" id="XP_017016325.1">
    <property type="nucleotide sequence ID" value="XM_017160836.2"/>
</dbReference>
<keyword evidence="8" id="KW-1185">Reference proteome</keyword>
<feature type="domain" description="Chitin-binding type-2" evidence="7">
    <location>
        <begin position="84"/>
        <end position="135"/>
    </location>
</feature>
<dbReference type="InterPro" id="IPR036508">
    <property type="entry name" value="Chitin-bd_dom_sf"/>
</dbReference>
<proteinExistence type="predicted"/>
<dbReference type="PANTHER" id="PTHR23301">
    <property type="entry name" value="CHITIN BINDING PERITROPHIN-A"/>
    <property type="match status" value="1"/>
</dbReference>
<accession>A0A6P4HL89</accession>
<organism evidence="8 9">
    <name type="scientific">Drosophila kikkawai</name>
    <name type="common">Fruit fly</name>
    <dbReference type="NCBI Taxonomy" id="30033"/>
    <lineage>
        <taxon>Eukaryota</taxon>
        <taxon>Metazoa</taxon>
        <taxon>Ecdysozoa</taxon>
        <taxon>Arthropoda</taxon>
        <taxon>Hexapoda</taxon>
        <taxon>Insecta</taxon>
        <taxon>Pterygota</taxon>
        <taxon>Neoptera</taxon>
        <taxon>Endopterygota</taxon>
        <taxon>Diptera</taxon>
        <taxon>Brachycera</taxon>
        <taxon>Muscomorpha</taxon>
        <taxon>Ephydroidea</taxon>
        <taxon>Drosophilidae</taxon>
        <taxon>Drosophila</taxon>
        <taxon>Sophophora</taxon>
    </lineage>
</organism>
<feature type="signal peptide" evidence="6">
    <location>
        <begin position="1"/>
        <end position="23"/>
    </location>
</feature>
<dbReference type="PANTHER" id="PTHR23301:SF0">
    <property type="entry name" value="CHITIN-BINDING TYPE-2 DOMAIN-CONTAINING PROTEIN-RELATED"/>
    <property type="match status" value="1"/>
</dbReference>
<feature type="domain" description="Chitin-binding type-2" evidence="7">
    <location>
        <begin position="216"/>
        <end position="270"/>
    </location>
</feature>
<dbReference type="Gene3D" id="2.170.140.10">
    <property type="entry name" value="Chitin binding domain"/>
    <property type="match status" value="4"/>
</dbReference>
<dbReference type="PROSITE" id="PS50940">
    <property type="entry name" value="CHIT_BIND_II"/>
    <property type="match status" value="4"/>
</dbReference>
<keyword evidence="4" id="KW-1015">Disulfide bond</keyword>
<sequence length="270" mass="30052">MMIYPITLLAIVALIGSFGATDADINICSNVVDNLFLPHVSNCTKYYLCMSETAIPRECPKDYYFDSRDQECVGVMEASCIPSCKARGLESFSYDRTCNKYVLCFDGTPVVRACSDGLQYNSQTDRCDYPQYVDCADNLCIRENNPEDIVFIPSKASCSKYYVCLNGLPTVQNCSNGLQYNSKTESCDFASKVNCTVESLQRNILPFARAPPRSADIKCPSEGAHFIAHQKRPDAYYYCLNGRGVILDCTPGLVFDAQRGECREPRFVGA</sequence>
<dbReference type="InterPro" id="IPR051940">
    <property type="entry name" value="Chitin_bind-dev_reg"/>
</dbReference>
<keyword evidence="3" id="KW-0677">Repeat</keyword>
<evidence type="ECO:0000256" key="6">
    <source>
        <dbReference type="SAM" id="SignalP"/>
    </source>
</evidence>
<dbReference type="GO" id="GO:0005576">
    <property type="term" value="C:extracellular region"/>
    <property type="evidence" value="ECO:0007669"/>
    <property type="project" value="InterPro"/>
</dbReference>
<gene>
    <name evidence="9" type="primary">LOC108070385</name>
</gene>
<evidence type="ECO:0000313" key="9">
    <source>
        <dbReference type="RefSeq" id="XP_017016325.1"/>
    </source>
</evidence>
<dbReference type="GO" id="GO:0008061">
    <property type="term" value="F:chitin binding"/>
    <property type="evidence" value="ECO:0007669"/>
    <property type="project" value="UniProtKB-KW"/>
</dbReference>
<dbReference type="GeneID" id="108070385"/>
<dbReference type="SUPFAM" id="SSF57625">
    <property type="entry name" value="Invertebrate chitin-binding proteins"/>
    <property type="match status" value="4"/>
</dbReference>
<keyword evidence="2 6" id="KW-0732">Signal</keyword>
<reference evidence="9" key="1">
    <citation type="submission" date="2025-08" db="UniProtKB">
        <authorList>
            <consortium name="RefSeq"/>
        </authorList>
    </citation>
    <scope>IDENTIFICATION</scope>
    <source>
        <strain evidence="9">14028-0561.14</strain>
        <tissue evidence="9">Whole fly</tissue>
    </source>
</reference>
<dbReference type="AlphaFoldDB" id="A0A6P4HL89"/>
<dbReference type="Pfam" id="PF01607">
    <property type="entry name" value="CBM_14"/>
    <property type="match status" value="4"/>
</dbReference>
<feature type="domain" description="Chitin-binding type-2" evidence="7">
    <location>
        <begin position="25"/>
        <end position="82"/>
    </location>
</feature>
<dbReference type="OrthoDB" id="6020543at2759"/>
<evidence type="ECO:0000256" key="2">
    <source>
        <dbReference type="ARBA" id="ARBA00022729"/>
    </source>
</evidence>
<keyword evidence="1" id="KW-0147">Chitin-binding</keyword>
<protein>
    <submittedName>
        <fullName evidence="9">Protein obstructor-E</fullName>
    </submittedName>
</protein>
<evidence type="ECO:0000256" key="4">
    <source>
        <dbReference type="ARBA" id="ARBA00023157"/>
    </source>
</evidence>
<dbReference type="OMA" id="RGECREP"/>